<evidence type="ECO:0000259" key="3">
    <source>
        <dbReference type="PROSITE" id="PS51977"/>
    </source>
</evidence>
<keyword evidence="4" id="KW-0347">Helicase</keyword>
<dbReference type="Pfam" id="PF13086">
    <property type="entry name" value="AAA_11"/>
    <property type="match status" value="2"/>
</dbReference>
<dbReference type="InterPro" id="IPR049468">
    <property type="entry name" value="Restrct_endonuc-II-like_dom"/>
</dbReference>
<accession>A0ABX5Q338</accession>
<dbReference type="CDD" id="cd07996">
    <property type="entry name" value="WGR_MMR_like"/>
    <property type="match status" value="1"/>
</dbReference>
<dbReference type="Gene3D" id="3.40.50.300">
    <property type="entry name" value="P-loop containing nucleotide triphosphate hydrolases"/>
    <property type="match status" value="3"/>
</dbReference>
<dbReference type="EMBL" id="QKZR01000001">
    <property type="protein sequence ID" value="PZX44453.1"/>
    <property type="molecule type" value="Genomic_DNA"/>
</dbReference>
<dbReference type="InterPro" id="IPR041677">
    <property type="entry name" value="DNA2/NAM7_AAA_11"/>
</dbReference>
<keyword evidence="4" id="KW-0547">Nucleotide-binding</keyword>
<dbReference type="Pfam" id="PF13195">
    <property type="entry name" value="DUF4011"/>
    <property type="match status" value="1"/>
</dbReference>
<dbReference type="InterPro" id="IPR027417">
    <property type="entry name" value="P-loop_NTPase"/>
</dbReference>
<dbReference type="InterPro" id="IPR049809">
    <property type="entry name" value="YehF/YfeS-like_WGR"/>
</dbReference>
<sequence length="1820" mass="211339">MSDYKASFFSLLDELKEYGGSTTQDFIARVLPLLAKAHFLRSRNQVLGIYSIDDVYYNGRTLVTDSEGKEFKKGPNRILTKPTQRYAVEVSGNYSEISKVEGDDYDRNIFDDQAIQENLDKPVTKPVYLPFYKSWDLATGHYDPLTEIFTLGFILASVAYAIDFRDKEELTRFIDNRERLYFYNKDLHPTVHHVIREMTPVYREDRAPSLEEIIAKLKNYRDFNPENYVDLTETEGFRNLNLSDRGSYILDKLKRRLFDISKRNKLLYFNDRGSFMNLTEASIPMLLDYKNISEKDLIFWSSHIEEQFVSKKKVNLNKYLDIRRNRFLAPALNKIRLEARKSKNEYGFDQLRVVVAFLHWYNFKESEEERISSPLLLLPVSLTKKKGIKDKYELTINDTEAEINPVLSYYLKDLYDINLPDFVNLETSSVEDLVQSIRNQISLGGTGIDLQWRDQPKIQLIHKIAKRNFKLKKRKLNNRNSGLSTRNYDYSYESDNLKPLGLAIFNDLIAKKHNELEYIINEDINPYSDLAVAERRRSFYHTDNDGEVNPLVWEVDTCNITLGNFNYRKMSLVRDYSEIIKADIKDEVFDELFSDQPKNINLEGYKKTKLEELYPIIQSDPTQSQAVLKARSGENYIIQGPPGTGKSQTITNLIADYVARDQKVLFVCEKRAALDVVFHRLKNKKLDELCCLIHDSQTDKKSFIMNLKDTYESFMKKDMNTVSLSRKRDKTIQEIESHLSKIEQFHDTMRDGEPPLYELYQVLIQYYQEKELLSDRELIYLPFYKEWNENQTWITDFIAQIKLNNHGNNIADYTLNGLSNKLLDAPNAKAAVIEKIDVATAALDSFIELLDNQSTEVEDQSIDTWKKEFEFAQKISNIIEKDALGIFDKSSIAASELDNLNRKLEKQKKLHERFVEENKFWTQKFNATDAQTALEKWNKLDGSFFKFLNPSWYQLKKQVKGAYNFGAHQVVPEIGSVLKTLNEEYTALAELEEQRYEAAQRFGLTDYLIDFAWIEEQQREPDAIIKKWLSGDHSSYVRSLLNFSNRFDTLYSALEELFCNFGNTELEVFDQKLQSAKNSVHTLGLFTPFIKQLHETSLAMQENLRVKDWQTEDIAFHTAFKSVKEIYEKDPVFSQSSEDRLSNSVQKISSLLDAYYNSNVDYIRSKIRDQFLNKVRITESVAAQLTEEEKELKKNYNASRRILENEFGKSMRYKSIRELATGDAQDIMTTLKPVWLMSPLSVSDSMPIDTSIFDVVIYDEASQITVEEGVPSLFRTHQTIIVGDEMQMPPTNFFSSNAVDQEEDEEEIEERTGINLDADSLLNQGARKLSSVMLGWHYRSRRESLISFSNAAFYKRNLLTIPDSRIPNAGIDPLPPVIDPDQEIDPTDILNRSISFHYLENAVYHKRTNKDEAAYIANLVHSFLLNDIKKSIGIVAFSMAQQSVIEEELEQLALEDPHFGRLLEEEFQRTEEDQFIGLFVKNLENVQGDERDIIIMSICYGFNNKGKMFMNFGPINRRGGEKRLNVIFSRAKQNMIVVSSIQSEHIKNDYNEGANYFKRFLKYAQYISDGKLAAANSVLDSLHLHDDDQDKKIKRLPIIQQITSLLKEKGYQIDEAVGQSHFKCDLAVRQTHSSSYVLAILIDRSNHYRTDDILEQYCQKPRVLTAFGWKLQHVYSKDWLEQPERVIEKIMQKLEGKEEGNDSAIENELETELPIETEETSENSSIKETETIEETTSTTIETEKQETSDNDLTFKRYEFTEGSSNKFWEIAVDGFDIVTRYGRIGNSPQQSRKELKDQVSVLKEELRLIGVKTRKGYRPV</sequence>
<dbReference type="CDD" id="cd18808">
    <property type="entry name" value="SF1_C_Upf1"/>
    <property type="match status" value="1"/>
</dbReference>
<gene>
    <name evidence="4" type="ORF">LX97_01471</name>
</gene>
<keyword evidence="4" id="KW-0378">Hydrolase</keyword>
<dbReference type="SUPFAM" id="SSF52540">
    <property type="entry name" value="P-loop containing nucleoside triphosphate hydrolases"/>
    <property type="match status" value="1"/>
</dbReference>
<keyword evidence="4" id="KW-0067">ATP-binding</keyword>
<feature type="coiled-coil region" evidence="1">
    <location>
        <begin position="890"/>
        <end position="917"/>
    </location>
</feature>
<protein>
    <submittedName>
        <fullName evidence="4">Superfamily I DNA and/or RNA helicase</fullName>
    </submittedName>
</protein>
<feature type="compositionally biased region" description="Acidic residues" evidence="2">
    <location>
        <begin position="1705"/>
        <end position="1721"/>
    </location>
</feature>
<evidence type="ECO:0000256" key="1">
    <source>
        <dbReference type="SAM" id="Coils"/>
    </source>
</evidence>
<dbReference type="Gene3D" id="2.20.140.10">
    <property type="entry name" value="WGR domain"/>
    <property type="match status" value="1"/>
</dbReference>
<dbReference type="Proteomes" id="UP000248584">
    <property type="component" value="Unassembled WGS sequence"/>
</dbReference>
<evidence type="ECO:0000313" key="5">
    <source>
        <dbReference type="Proteomes" id="UP000248584"/>
    </source>
</evidence>
<feature type="domain" description="WGR" evidence="3">
    <location>
        <begin position="1743"/>
        <end position="1820"/>
    </location>
</feature>
<feature type="coiled-coil region" evidence="1">
    <location>
        <begin position="1175"/>
        <end position="1206"/>
    </location>
</feature>
<proteinExistence type="predicted"/>
<name>A0ABX5Q338_9FLAO</name>
<dbReference type="InterPro" id="IPR045055">
    <property type="entry name" value="DNA2/NAM7-like"/>
</dbReference>
<dbReference type="InterPro" id="IPR008893">
    <property type="entry name" value="WGR_domain"/>
</dbReference>
<dbReference type="GO" id="GO:0004386">
    <property type="term" value="F:helicase activity"/>
    <property type="evidence" value="ECO:0007669"/>
    <property type="project" value="UniProtKB-KW"/>
</dbReference>
<dbReference type="Pfam" id="PF05406">
    <property type="entry name" value="WGR"/>
    <property type="match status" value="1"/>
</dbReference>
<dbReference type="PROSITE" id="PS51977">
    <property type="entry name" value="WGR"/>
    <property type="match status" value="1"/>
</dbReference>
<dbReference type="InterPro" id="IPR041679">
    <property type="entry name" value="DNA2/NAM7-like_C"/>
</dbReference>
<organism evidence="4 5">
    <name type="scientific">Nonlabens dokdonensis</name>
    <dbReference type="NCBI Taxonomy" id="328515"/>
    <lineage>
        <taxon>Bacteria</taxon>
        <taxon>Pseudomonadati</taxon>
        <taxon>Bacteroidota</taxon>
        <taxon>Flavobacteriia</taxon>
        <taxon>Flavobacteriales</taxon>
        <taxon>Flavobacteriaceae</taxon>
        <taxon>Nonlabens</taxon>
    </lineage>
</organism>
<dbReference type="RefSeq" id="WP_015362308.1">
    <property type="nucleotide sequence ID" value="NZ_QKZR01000001.1"/>
</dbReference>
<evidence type="ECO:0000256" key="2">
    <source>
        <dbReference type="SAM" id="MobiDB-lite"/>
    </source>
</evidence>
<keyword evidence="5" id="KW-1185">Reference proteome</keyword>
<dbReference type="Pfam" id="PF13087">
    <property type="entry name" value="AAA_12"/>
    <property type="match status" value="1"/>
</dbReference>
<comment type="caution">
    <text evidence="4">The sequence shown here is derived from an EMBL/GenBank/DDBJ whole genome shotgun (WGS) entry which is preliminary data.</text>
</comment>
<keyword evidence="1" id="KW-0175">Coiled coil</keyword>
<evidence type="ECO:0000313" key="4">
    <source>
        <dbReference type="EMBL" id="PZX44453.1"/>
    </source>
</evidence>
<dbReference type="InterPro" id="IPR025103">
    <property type="entry name" value="DUF4011"/>
</dbReference>
<reference evidence="4 5" key="1">
    <citation type="submission" date="2018-06" db="EMBL/GenBank/DDBJ databases">
        <title>Genomic Encyclopedia of Archaeal and Bacterial Type Strains, Phase II (KMG-II): from individual species to whole genera.</title>
        <authorList>
            <person name="Goeker M."/>
        </authorList>
    </citation>
    <scope>NUCLEOTIDE SEQUENCE [LARGE SCALE GENOMIC DNA]</scope>
    <source>
        <strain evidence="4 5">DSM 17205</strain>
    </source>
</reference>
<dbReference type="SMART" id="SM00773">
    <property type="entry name" value="WGR"/>
    <property type="match status" value="1"/>
</dbReference>
<dbReference type="PANTHER" id="PTHR10887">
    <property type="entry name" value="DNA2/NAM7 HELICASE FAMILY"/>
    <property type="match status" value="1"/>
</dbReference>
<dbReference type="Pfam" id="PF18741">
    <property type="entry name" value="MTES_1575"/>
    <property type="match status" value="1"/>
</dbReference>
<feature type="region of interest" description="Disordered" evidence="2">
    <location>
        <begin position="1696"/>
        <end position="1747"/>
    </location>
</feature>
<dbReference type="InterPro" id="IPR047187">
    <property type="entry name" value="SF1_C_Upf1"/>
</dbReference>